<sequence>MIGVLSSDINCRISFIGFEVHVCMIVEGEKETVSVDHNPEVLKKACGCEVKKGSSQPSPLDSAMVQDWSKPSL</sequence>
<accession>A0AA36BRN7</accession>
<organism evidence="2 3">
    <name type="scientific">Octopus vulgaris</name>
    <name type="common">Common octopus</name>
    <dbReference type="NCBI Taxonomy" id="6645"/>
    <lineage>
        <taxon>Eukaryota</taxon>
        <taxon>Metazoa</taxon>
        <taxon>Spiralia</taxon>
        <taxon>Lophotrochozoa</taxon>
        <taxon>Mollusca</taxon>
        <taxon>Cephalopoda</taxon>
        <taxon>Coleoidea</taxon>
        <taxon>Octopodiformes</taxon>
        <taxon>Octopoda</taxon>
        <taxon>Incirrata</taxon>
        <taxon>Octopodidae</taxon>
        <taxon>Octopus</taxon>
    </lineage>
</organism>
<proteinExistence type="predicted"/>
<reference evidence="2" key="1">
    <citation type="submission" date="2023-08" db="EMBL/GenBank/DDBJ databases">
        <authorList>
            <person name="Alioto T."/>
            <person name="Alioto T."/>
            <person name="Gomez Garrido J."/>
        </authorList>
    </citation>
    <scope>NUCLEOTIDE SEQUENCE</scope>
</reference>
<dbReference type="Proteomes" id="UP001162480">
    <property type="component" value="Chromosome 21"/>
</dbReference>
<dbReference type="EMBL" id="OX597834">
    <property type="protein sequence ID" value="CAI9738431.1"/>
    <property type="molecule type" value="Genomic_DNA"/>
</dbReference>
<keyword evidence="3" id="KW-1185">Reference proteome</keyword>
<name>A0AA36BRN7_OCTVU</name>
<gene>
    <name evidence="2" type="ORF">OCTVUL_1B018335</name>
</gene>
<evidence type="ECO:0000313" key="3">
    <source>
        <dbReference type="Proteomes" id="UP001162480"/>
    </source>
</evidence>
<protein>
    <submittedName>
        <fullName evidence="2">Uncharacterized protein</fullName>
    </submittedName>
</protein>
<evidence type="ECO:0000256" key="1">
    <source>
        <dbReference type="SAM" id="MobiDB-lite"/>
    </source>
</evidence>
<feature type="region of interest" description="Disordered" evidence="1">
    <location>
        <begin position="51"/>
        <end position="73"/>
    </location>
</feature>
<evidence type="ECO:0000313" key="2">
    <source>
        <dbReference type="EMBL" id="CAI9738431.1"/>
    </source>
</evidence>
<dbReference type="AlphaFoldDB" id="A0AA36BRN7"/>